<evidence type="ECO:0000313" key="2">
    <source>
        <dbReference type="Proteomes" id="UP001200034"/>
    </source>
</evidence>
<keyword evidence="2" id="KW-1185">Reference proteome</keyword>
<dbReference type="Proteomes" id="UP001200034">
    <property type="component" value="Unassembled WGS sequence"/>
</dbReference>
<evidence type="ECO:0000313" key="1">
    <source>
        <dbReference type="EMBL" id="KAH8387454.1"/>
    </source>
</evidence>
<sequence>ACCGGRCDPCCVCCCCPSAQPPRASQTVQFPSEHRWFQRCTNVSCSNCQMNATADDCSCICRRNQHVIEALSCLFNTTIPHMVSTLFKLAYQQSEPMKRFPRDRKWDVMEHVRAPYTELNDLEIYDSMFDRCGLPINPLHTDNIFKIVRLMFLVKVLTLEQQKYLLRMLKRLNQHAHCPVDLDLLLQTLEDVDVKELMCSVRKHEVFVRSLYTARQCSKLCDLYNQVVTVDKVAVQRQRHKRARYGSKS</sequence>
<accession>A0AAD4KAS3</accession>
<organism evidence="1 2">
    <name type="scientific">Drosophila rubida</name>
    <dbReference type="NCBI Taxonomy" id="30044"/>
    <lineage>
        <taxon>Eukaryota</taxon>
        <taxon>Metazoa</taxon>
        <taxon>Ecdysozoa</taxon>
        <taxon>Arthropoda</taxon>
        <taxon>Hexapoda</taxon>
        <taxon>Insecta</taxon>
        <taxon>Pterygota</taxon>
        <taxon>Neoptera</taxon>
        <taxon>Endopterygota</taxon>
        <taxon>Diptera</taxon>
        <taxon>Brachycera</taxon>
        <taxon>Muscomorpha</taxon>
        <taxon>Ephydroidea</taxon>
        <taxon>Drosophilidae</taxon>
        <taxon>Drosophila</taxon>
    </lineage>
</organism>
<reference evidence="1" key="1">
    <citation type="journal article" date="2021" name="Mol. Ecol. Resour.">
        <title>Phylogenomic analyses of the genus Drosophila reveals genomic signals of climate adaptation.</title>
        <authorList>
            <person name="Li F."/>
            <person name="Rane R.V."/>
            <person name="Luria V."/>
            <person name="Xiong Z."/>
            <person name="Chen J."/>
            <person name="Li Z."/>
            <person name="Catullo R.A."/>
            <person name="Griffin P.C."/>
            <person name="Schiffer M."/>
            <person name="Pearce S."/>
            <person name="Lee S.F."/>
            <person name="McElroy K."/>
            <person name="Stocker A."/>
            <person name="Shirriffs J."/>
            <person name="Cockerell F."/>
            <person name="Coppin C."/>
            <person name="Sgro C.M."/>
            <person name="Karger A."/>
            <person name="Cain J.W."/>
            <person name="Weber J.A."/>
            <person name="Santpere G."/>
            <person name="Kirschner M.W."/>
            <person name="Hoffmann A.A."/>
            <person name="Oakeshott J.G."/>
            <person name="Zhang G."/>
        </authorList>
    </citation>
    <scope>NUCLEOTIDE SEQUENCE</scope>
    <source>
        <strain evidence="1">BGI-SZ-2011g</strain>
    </source>
</reference>
<gene>
    <name evidence="1" type="ORF">KR093_007145</name>
</gene>
<proteinExistence type="predicted"/>
<protein>
    <submittedName>
        <fullName evidence="1">Uncharacterized protein</fullName>
    </submittedName>
</protein>
<dbReference type="AlphaFoldDB" id="A0AAD4KAS3"/>
<name>A0AAD4KAS3_9MUSC</name>
<comment type="caution">
    <text evidence="1">The sequence shown here is derived from an EMBL/GenBank/DDBJ whole genome shotgun (WGS) entry which is preliminary data.</text>
</comment>
<feature type="non-terminal residue" evidence="1">
    <location>
        <position position="1"/>
    </location>
</feature>
<feature type="non-terminal residue" evidence="1">
    <location>
        <position position="249"/>
    </location>
</feature>
<dbReference type="EMBL" id="JAJJHW010000095">
    <property type="protein sequence ID" value="KAH8387454.1"/>
    <property type="molecule type" value="Genomic_DNA"/>
</dbReference>